<feature type="domain" description="Glycoside hydrolase family 5" evidence="6">
    <location>
        <begin position="37"/>
        <end position="387"/>
    </location>
</feature>
<evidence type="ECO:0000256" key="5">
    <source>
        <dbReference type="SAM" id="SignalP"/>
    </source>
</evidence>
<dbReference type="InterPro" id="IPR001547">
    <property type="entry name" value="Glyco_hydro_5"/>
</dbReference>
<dbReference type="Proteomes" id="UP000316759">
    <property type="component" value="Unassembled WGS sequence"/>
</dbReference>
<dbReference type="PANTHER" id="PTHR31308:SF3">
    <property type="entry name" value="ENDOGLYCOCERAMIDASE"/>
    <property type="match status" value="1"/>
</dbReference>
<keyword evidence="9" id="KW-1185">Reference proteome</keyword>
<keyword evidence="5" id="KW-0732">Signal</keyword>
<accession>A0A504Y582</accession>
<dbReference type="InterPro" id="IPR052066">
    <property type="entry name" value="Glycosphingolipid_Hydrolases"/>
</dbReference>
<name>A0A504Y582_FASGI</name>
<dbReference type="InterPro" id="IPR041036">
    <property type="entry name" value="GH5_C"/>
</dbReference>
<proteinExistence type="inferred from homology"/>
<evidence type="ECO:0000256" key="1">
    <source>
        <dbReference type="ARBA" id="ARBA00005641"/>
    </source>
</evidence>
<evidence type="ECO:0000256" key="4">
    <source>
        <dbReference type="RuleBase" id="RU361153"/>
    </source>
</evidence>
<keyword evidence="3 4" id="KW-0326">Glycosidase</keyword>
<dbReference type="STRING" id="46835.A0A504Y582"/>
<dbReference type="GO" id="GO:0000272">
    <property type="term" value="P:polysaccharide catabolic process"/>
    <property type="evidence" value="ECO:0007669"/>
    <property type="project" value="InterPro"/>
</dbReference>
<dbReference type="GO" id="GO:1901136">
    <property type="term" value="P:carbohydrate derivative catabolic process"/>
    <property type="evidence" value="ECO:0007669"/>
    <property type="project" value="UniProtKB-ARBA"/>
</dbReference>
<gene>
    <name evidence="8" type="ORF">FGIG_06797</name>
</gene>
<evidence type="ECO:0000313" key="9">
    <source>
        <dbReference type="Proteomes" id="UP000316759"/>
    </source>
</evidence>
<sequence length="500" mass="57383">MSSPILIVVFVYYLLIHPSQALDKVRLNKDGQFVGENGQILLFHGFNSVQKGPPWYDRQMKNRTQLQMFQSWGVNVVRLGIMWPGVMPNKGIVSEEYLGHIREIVESCQEFGIYVLLDMHQDVLSTRFGSYEGIPTWLVDELPKPRASRAYPWPFSAPPAQWFENYLTYACVNCAEQLYTNVSGAWEHWGQFWEVVAQRFGKYPNVIGYELINEPPMSNFYENPERLLPGYVGLHHLLPTYDYLVNRIRAVDSDTLIFYEPLTYGVFLPDSILDTGTGFSRVPGLLQDHKAAEKSVLSYHYYCWLLQTADPSRAMHWWEKVICDHGLMPSVFANSRRSIERTGGGRFLTEFGLCGPDGNPHSINTVECDALMIKADEEFQSWMYWDGNFLDRVGNPIETQVRFFVRPYPKTTRGSPDRLRFDPKTGEFRYSFELDTSKLTVEQLVAEIFVPNQVQYTTGAVVRVTPPSIKSVMEGDLLRLFTGTMLPEGKIKVVVQISRS</sequence>
<evidence type="ECO:0000256" key="3">
    <source>
        <dbReference type="ARBA" id="ARBA00023295"/>
    </source>
</evidence>
<feature type="chain" id="PRO_5021486921" evidence="5">
    <location>
        <begin position="22"/>
        <end position="500"/>
    </location>
</feature>
<dbReference type="Pfam" id="PF18564">
    <property type="entry name" value="Glyco_hydro_5_C"/>
    <property type="match status" value="1"/>
</dbReference>
<dbReference type="EMBL" id="SUNJ01014282">
    <property type="protein sequence ID" value="TPP56602.1"/>
    <property type="molecule type" value="Genomic_DNA"/>
</dbReference>
<protein>
    <submittedName>
        <fullName evidence="8">Glycoside hydrolase subgroup catalytic core</fullName>
    </submittedName>
</protein>
<dbReference type="OrthoDB" id="1887033at2759"/>
<organism evidence="8 9">
    <name type="scientific">Fasciola gigantica</name>
    <name type="common">Giant liver fluke</name>
    <dbReference type="NCBI Taxonomy" id="46835"/>
    <lineage>
        <taxon>Eukaryota</taxon>
        <taxon>Metazoa</taxon>
        <taxon>Spiralia</taxon>
        <taxon>Lophotrochozoa</taxon>
        <taxon>Platyhelminthes</taxon>
        <taxon>Trematoda</taxon>
        <taxon>Digenea</taxon>
        <taxon>Plagiorchiida</taxon>
        <taxon>Echinostomata</taxon>
        <taxon>Echinostomatoidea</taxon>
        <taxon>Fasciolidae</taxon>
        <taxon>Fasciola</taxon>
    </lineage>
</organism>
<comment type="similarity">
    <text evidence="1 4">Belongs to the glycosyl hydrolase 5 (cellulase A) family.</text>
</comment>
<reference evidence="8 9" key="1">
    <citation type="submission" date="2019-04" db="EMBL/GenBank/DDBJ databases">
        <title>Annotation for the trematode Fasciola gigantica.</title>
        <authorList>
            <person name="Choi Y.-J."/>
        </authorList>
    </citation>
    <scope>NUCLEOTIDE SEQUENCE [LARGE SCALE GENOMIC DNA]</scope>
    <source>
        <strain evidence="8">Uganda_cow_1</strain>
    </source>
</reference>
<dbReference type="AlphaFoldDB" id="A0A504Y582"/>
<dbReference type="InterPro" id="IPR013780">
    <property type="entry name" value="Glyco_hydro_b"/>
</dbReference>
<keyword evidence="2 4" id="KW-0378">Hydrolase</keyword>
<comment type="caution">
    <text evidence="8">The sequence shown here is derived from an EMBL/GenBank/DDBJ whole genome shotgun (WGS) entry which is preliminary data.</text>
</comment>
<dbReference type="SUPFAM" id="SSF51445">
    <property type="entry name" value="(Trans)glycosidases"/>
    <property type="match status" value="1"/>
</dbReference>
<dbReference type="Pfam" id="PF00150">
    <property type="entry name" value="Cellulase"/>
    <property type="match status" value="1"/>
</dbReference>
<dbReference type="InterPro" id="IPR017853">
    <property type="entry name" value="GH"/>
</dbReference>
<dbReference type="PANTHER" id="PTHR31308">
    <property type="match status" value="1"/>
</dbReference>
<dbReference type="GO" id="GO:0016042">
    <property type="term" value="P:lipid catabolic process"/>
    <property type="evidence" value="ECO:0007669"/>
    <property type="project" value="UniProtKB-ARBA"/>
</dbReference>
<feature type="signal peptide" evidence="5">
    <location>
        <begin position="1"/>
        <end position="21"/>
    </location>
</feature>
<dbReference type="Gene3D" id="2.60.40.1180">
    <property type="entry name" value="Golgi alpha-mannosidase II"/>
    <property type="match status" value="1"/>
</dbReference>
<evidence type="ECO:0000259" key="7">
    <source>
        <dbReference type="Pfam" id="PF18564"/>
    </source>
</evidence>
<dbReference type="Gene3D" id="3.20.20.80">
    <property type="entry name" value="Glycosidases"/>
    <property type="match status" value="1"/>
</dbReference>
<evidence type="ECO:0000259" key="6">
    <source>
        <dbReference type="Pfam" id="PF00150"/>
    </source>
</evidence>
<dbReference type="GO" id="GO:0004553">
    <property type="term" value="F:hydrolase activity, hydrolyzing O-glycosyl compounds"/>
    <property type="evidence" value="ECO:0007669"/>
    <property type="project" value="InterPro"/>
</dbReference>
<evidence type="ECO:0000256" key="2">
    <source>
        <dbReference type="ARBA" id="ARBA00022801"/>
    </source>
</evidence>
<feature type="domain" description="Glycoside hydrolase family 5 C-terminal" evidence="7">
    <location>
        <begin position="406"/>
        <end position="494"/>
    </location>
</feature>
<evidence type="ECO:0000313" key="8">
    <source>
        <dbReference type="EMBL" id="TPP56602.1"/>
    </source>
</evidence>